<dbReference type="KEGG" id="pfla:Pflav_000050"/>
<dbReference type="Proteomes" id="UP000502508">
    <property type="component" value="Chromosome"/>
</dbReference>
<name>A0A6F8XIF8_9ACTN</name>
<gene>
    <name evidence="2" type="ORF">Pflav_000050</name>
</gene>
<protein>
    <submittedName>
        <fullName evidence="2">Uncharacterized protein</fullName>
    </submittedName>
</protein>
<dbReference type="EMBL" id="AP022870">
    <property type="protein sequence ID" value="BCB73595.1"/>
    <property type="molecule type" value="Genomic_DNA"/>
</dbReference>
<evidence type="ECO:0000313" key="2">
    <source>
        <dbReference type="EMBL" id="BCB73595.1"/>
    </source>
</evidence>
<evidence type="ECO:0000256" key="1">
    <source>
        <dbReference type="SAM" id="MobiDB-lite"/>
    </source>
</evidence>
<evidence type="ECO:0000313" key="3">
    <source>
        <dbReference type="Proteomes" id="UP000502508"/>
    </source>
</evidence>
<organism evidence="2 3">
    <name type="scientific">Phytohabitans flavus</name>
    <dbReference type="NCBI Taxonomy" id="1076124"/>
    <lineage>
        <taxon>Bacteria</taxon>
        <taxon>Bacillati</taxon>
        <taxon>Actinomycetota</taxon>
        <taxon>Actinomycetes</taxon>
        <taxon>Micromonosporales</taxon>
        <taxon>Micromonosporaceae</taxon>
    </lineage>
</organism>
<proteinExistence type="predicted"/>
<reference evidence="2 3" key="2">
    <citation type="submission" date="2020-03" db="EMBL/GenBank/DDBJ databases">
        <authorList>
            <person name="Ichikawa N."/>
            <person name="Kimura A."/>
            <person name="Kitahashi Y."/>
            <person name="Uohara A."/>
        </authorList>
    </citation>
    <scope>NUCLEOTIDE SEQUENCE [LARGE SCALE GENOMIC DNA]</scope>
    <source>
        <strain evidence="2 3">NBRC 107702</strain>
    </source>
</reference>
<accession>A0A6F8XIF8</accession>
<feature type="region of interest" description="Disordered" evidence="1">
    <location>
        <begin position="77"/>
        <end position="120"/>
    </location>
</feature>
<sequence length="120" mass="13026">MASGPAEPGETPWAMDTTGWWHNAFLLLYLLQQFAVENVLPSERDTLIELAVRPRKGTARKGLCEILQMTGREAFLDPGHGARVRDAARSTPVKTTPQRCTGTDSAPLGETGGRTRVPPA</sequence>
<dbReference type="AlphaFoldDB" id="A0A6F8XIF8"/>
<reference evidence="2 3" key="1">
    <citation type="submission" date="2020-03" db="EMBL/GenBank/DDBJ databases">
        <title>Whole genome shotgun sequence of Phytohabitans flavus NBRC 107702.</title>
        <authorList>
            <person name="Komaki H."/>
            <person name="Tamura T."/>
        </authorList>
    </citation>
    <scope>NUCLEOTIDE SEQUENCE [LARGE SCALE GENOMIC DNA]</scope>
    <source>
        <strain evidence="2 3">NBRC 107702</strain>
    </source>
</reference>
<keyword evidence="3" id="KW-1185">Reference proteome</keyword>
<feature type="compositionally biased region" description="Polar residues" evidence="1">
    <location>
        <begin position="92"/>
        <end position="104"/>
    </location>
</feature>